<dbReference type="EMBL" id="RCMI01000006">
    <property type="protein sequence ID" value="KAG2943931.1"/>
    <property type="molecule type" value="Genomic_DNA"/>
</dbReference>
<dbReference type="Proteomes" id="UP000774804">
    <property type="component" value="Unassembled WGS sequence"/>
</dbReference>
<evidence type="ECO:0000313" key="2">
    <source>
        <dbReference type="Proteomes" id="UP000774804"/>
    </source>
</evidence>
<comment type="caution">
    <text evidence="1">The sequence shown here is derived from an EMBL/GenBank/DDBJ whole genome shotgun (WGS) entry which is preliminary data.</text>
</comment>
<dbReference type="VEuPathDB" id="FungiDB:PC110_g10674"/>
<evidence type="ECO:0000313" key="1">
    <source>
        <dbReference type="EMBL" id="KAG2943931.1"/>
    </source>
</evidence>
<dbReference type="AlphaFoldDB" id="A0A8T1DWU4"/>
<reference evidence="1" key="1">
    <citation type="submission" date="2018-10" db="EMBL/GenBank/DDBJ databases">
        <title>Effector identification in a new, highly contiguous assembly of the strawberry crown rot pathogen Phytophthora cactorum.</title>
        <authorList>
            <person name="Armitage A.D."/>
            <person name="Nellist C.F."/>
            <person name="Bates H."/>
            <person name="Vickerstaff R.J."/>
            <person name="Harrison R.J."/>
        </authorList>
    </citation>
    <scope>NUCLEOTIDE SEQUENCE</scope>
    <source>
        <strain evidence="1">4032</strain>
    </source>
</reference>
<proteinExistence type="predicted"/>
<gene>
    <name evidence="1" type="ORF">PC115_g590</name>
</gene>
<name>A0A8T1DWU4_9STRA</name>
<accession>A0A8T1DWU4</accession>
<sequence>MLDLSSERDELESLGNEKVETLEQQLETLPDELILTETQGDQVAWNTLLTYRNPSTPFLVDVPKPSWHPQRQAAFDPSSDASSRWRCRAIRAGGTVSLLRLTRQCSRSIDLPGFEATTIVSSYTVQPTHLEECLDERLRLELPFLLLPSNATIAAIQTQFSGSFWPCRSIDLNTPQNANRRPSLLAWSPRNSLTASKQQCHWHCQRWHAHALAQPAHAWNVAIALTVLLWGYVFEPHFSLDSIWVGRATRLPELSWFQLTSQFAVFTPQHLQLSSPSATTAMPKSAHSLEGATVEDHAAMKKQWQTNLEIDLLKSAWIRKDREQHGAHTAPPLSAAK</sequence>
<protein>
    <submittedName>
        <fullName evidence="1">Uncharacterized protein</fullName>
    </submittedName>
</protein>
<organism evidence="1 2">
    <name type="scientific">Phytophthora cactorum</name>
    <dbReference type="NCBI Taxonomy" id="29920"/>
    <lineage>
        <taxon>Eukaryota</taxon>
        <taxon>Sar</taxon>
        <taxon>Stramenopiles</taxon>
        <taxon>Oomycota</taxon>
        <taxon>Peronosporomycetes</taxon>
        <taxon>Peronosporales</taxon>
        <taxon>Peronosporaceae</taxon>
        <taxon>Phytophthora</taxon>
    </lineage>
</organism>